<dbReference type="AlphaFoldDB" id="A0A6J7JJL4"/>
<organism evidence="3">
    <name type="scientific">freshwater metagenome</name>
    <dbReference type="NCBI Taxonomy" id="449393"/>
    <lineage>
        <taxon>unclassified sequences</taxon>
        <taxon>metagenomes</taxon>
        <taxon>ecological metagenomes</taxon>
    </lineage>
</organism>
<protein>
    <submittedName>
        <fullName evidence="3">Unannotated protein</fullName>
    </submittedName>
</protein>
<dbReference type="GO" id="GO:0009236">
    <property type="term" value="P:cobalamin biosynthetic process"/>
    <property type="evidence" value="ECO:0007669"/>
    <property type="project" value="InterPro"/>
</dbReference>
<dbReference type="PROSITE" id="PS51274">
    <property type="entry name" value="GATASE_COBBQ"/>
    <property type="match status" value="1"/>
</dbReference>
<proteinExistence type="inferred from homology"/>
<accession>A0A6J7JJL4</accession>
<evidence type="ECO:0000256" key="1">
    <source>
        <dbReference type="ARBA" id="ARBA00022962"/>
    </source>
</evidence>
<dbReference type="InterPro" id="IPR033949">
    <property type="entry name" value="CobQ_GATase1"/>
</dbReference>
<dbReference type="PANTHER" id="PTHR21343:SF9">
    <property type="entry name" value="LIPID II ISOGLUTAMINYL SYNTHASE (GLUTAMINE-HYDROLYZING) SUBUNIT GATD"/>
    <property type="match status" value="1"/>
</dbReference>
<sequence>MTFTIVHLLPELLGTYGDRGNMDVLQWRLKERGIAHEVITVHARDAVPTSGDLYLLGGGEDDAQIAAVEILKRSGALGTALNSGAQLLAICAGFQLLGESFPASRERTISGLNLLPIRTKSATKRSVGELLSESTIGIGALTGFENHGGQTHFLSELQPLGKVRTGLGNNDTEARDGVVTPNILATYMHGPALARNPLLADFILERCLGKLAPLPRNVFDELHERRVSAANR</sequence>
<feature type="domain" description="CobB/CobQ-like glutamine amidotransferase" evidence="2">
    <location>
        <begin position="4"/>
        <end position="196"/>
    </location>
</feature>
<dbReference type="InterPro" id="IPR029062">
    <property type="entry name" value="Class_I_gatase-like"/>
</dbReference>
<evidence type="ECO:0000313" key="3">
    <source>
        <dbReference type="EMBL" id="CAB4943009.1"/>
    </source>
</evidence>
<dbReference type="GO" id="GO:0004359">
    <property type="term" value="F:glutaminase activity"/>
    <property type="evidence" value="ECO:0007669"/>
    <property type="project" value="InterPro"/>
</dbReference>
<dbReference type="Gene3D" id="3.40.50.880">
    <property type="match status" value="1"/>
</dbReference>
<name>A0A6J7JJL4_9ZZZZ</name>
<dbReference type="Pfam" id="PF07685">
    <property type="entry name" value="GATase_3"/>
    <property type="match status" value="1"/>
</dbReference>
<dbReference type="EMBL" id="CAFBNG010000139">
    <property type="protein sequence ID" value="CAB4943009.1"/>
    <property type="molecule type" value="Genomic_DNA"/>
</dbReference>
<dbReference type="InterPro" id="IPR011698">
    <property type="entry name" value="GATase_3"/>
</dbReference>
<evidence type="ECO:0000259" key="2">
    <source>
        <dbReference type="Pfam" id="PF07685"/>
    </source>
</evidence>
<gene>
    <name evidence="3" type="ORF">UFOPK3774_00750</name>
</gene>
<dbReference type="CDD" id="cd01750">
    <property type="entry name" value="GATase1_CobQ"/>
    <property type="match status" value="1"/>
</dbReference>
<dbReference type="InterPro" id="IPR043702">
    <property type="entry name" value="Lipid_II_synth_GatD"/>
</dbReference>
<dbReference type="GO" id="GO:0071555">
    <property type="term" value="P:cell wall organization"/>
    <property type="evidence" value="ECO:0007669"/>
    <property type="project" value="InterPro"/>
</dbReference>
<keyword evidence="1" id="KW-0315">Glutamine amidotransferase</keyword>
<dbReference type="SUPFAM" id="SSF52317">
    <property type="entry name" value="Class I glutamine amidotransferase-like"/>
    <property type="match status" value="1"/>
</dbReference>
<dbReference type="PANTHER" id="PTHR21343">
    <property type="entry name" value="DETHIOBIOTIN SYNTHETASE"/>
    <property type="match status" value="1"/>
</dbReference>
<reference evidence="3" key="1">
    <citation type="submission" date="2020-05" db="EMBL/GenBank/DDBJ databases">
        <authorList>
            <person name="Chiriac C."/>
            <person name="Salcher M."/>
            <person name="Ghai R."/>
            <person name="Kavagutti S V."/>
        </authorList>
    </citation>
    <scope>NUCLEOTIDE SEQUENCE</scope>
</reference>
<dbReference type="HAMAP" id="MF_02213">
    <property type="entry name" value="Lipid_II_synth_GatD"/>
    <property type="match status" value="1"/>
</dbReference>